<dbReference type="OrthoDB" id="10496048at2759"/>
<reference evidence="1 2" key="1">
    <citation type="submission" date="2020-05" db="EMBL/GenBank/DDBJ databases">
        <title>Identification and distribution of gene clusters putatively required for synthesis of sphingolipid metabolism inhibitors in phylogenetically diverse species of the filamentous fungus Fusarium.</title>
        <authorList>
            <person name="Kim H.-S."/>
            <person name="Busman M."/>
            <person name="Brown D.W."/>
            <person name="Divon H."/>
            <person name="Uhlig S."/>
            <person name="Proctor R.H."/>
        </authorList>
    </citation>
    <scope>NUCLEOTIDE SEQUENCE [LARGE SCALE GENOMIC DNA]</scope>
    <source>
        <strain evidence="1 2">NRRL 20693</strain>
    </source>
</reference>
<evidence type="ECO:0000313" key="1">
    <source>
        <dbReference type="EMBL" id="KAF5656518.1"/>
    </source>
</evidence>
<sequence>MSRLCPWPPKSARQNLEPFSLHPQFAWDKVLIYMSPNYEERFWKAVSQIISSRDYSFNGDTLRGARVEFLLWRQLCRMGFINKLTLYLASLFSAKLRNAGRYEIAERLLRCIVAYDASLHDEDLDSLWLQERHAAACLYTDDGRVQEGMRAFILAAYKHWISGRHFSWFNALKWTGFGIIRLGHLDAARYYHLKLIEWILDPSLEFEWGDRISGAVNATHSLVSILIRQRDYVDAERLGQIVWERRVKTLGSSHSDTLNSHYNIGNIAACQGNTEEARDIFYEIFERAAEGVGLQHALTVSALQRYLVPSPSCPNHNLLCGLTFGSTCRLIWLALKKKGIVNVILPALMS</sequence>
<dbReference type="AlphaFoldDB" id="A0A8H5SRW9"/>
<dbReference type="SUPFAM" id="SSF48452">
    <property type="entry name" value="TPR-like"/>
    <property type="match status" value="1"/>
</dbReference>
<name>A0A8H5SRW9_FUSHE</name>
<comment type="caution">
    <text evidence="1">The sequence shown here is derived from an EMBL/GenBank/DDBJ whole genome shotgun (WGS) entry which is preliminary data.</text>
</comment>
<keyword evidence="2" id="KW-1185">Reference proteome</keyword>
<dbReference type="InterPro" id="IPR011990">
    <property type="entry name" value="TPR-like_helical_dom_sf"/>
</dbReference>
<gene>
    <name evidence="1" type="ORF">FHETE_10960</name>
</gene>
<evidence type="ECO:0000313" key="2">
    <source>
        <dbReference type="Proteomes" id="UP000567885"/>
    </source>
</evidence>
<dbReference type="Pfam" id="PF13424">
    <property type="entry name" value="TPR_12"/>
    <property type="match status" value="1"/>
</dbReference>
<accession>A0A8H5SRW9</accession>
<dbReference type="EMBL" id="JAAGWQ010000352">
    <property type="protein sequence ID" value="KAF5656518.1"/>
    <property type="molecule type" value="Genomic_DNA"/>
</dbReference>
<dbReference type="Proteomes" id="UP000567885">
    <property type="component" value="Unassembled WGS sequence"/>
</dbReference>
<dbReference type="Gene3D" id="1.25.40.10">
    <property type="entry name" value="Tetratricopeptide repeat domain"/>
    <property type="match status" value="1"/>
</dbReference>
<protein>
    <submittedName>
        <fullName evidence="1">Tetratricopeptide-like helical</fullName>
    </submittedName>
</protein>
<organism evidence="1 2">
    <name type="scientific">Fusarium heterosporum</name>
    <dbReference type="NCBI Taxonomy" id="42747"/>
    <lineage>
        <taxon>Eukaryota</taxon>
        <taxon>Fungi</taxon>
        <taxon>Dikarya</taxon>
        <taxon>Ascomycota</taxon>
        <taxon>Pezizomycotina</taxon>
        <taxon>Sordariomycetes</taxon>
        <taxon>Hypocreomycetidae</taxon>
        <taxon>Hypocreales</taxon>
        <taxon>Nectriaceae</taxon>
        <taxon>Fusarium</taxon>
        <taxon>Fusarium heterosporum species complex</taxon>
    </lineage>
</organism>
<proteinExistence type="predicted"/>